<reference evidence="1" key="1">
    <citation type="journal article" date="2023" name="Mol. Ecol. Resour.">
        <title>Chromosome-level genome assembly of a triploid poplar Populus alba 'Berolinensis'.</title>
        <authorList>
            <person name="Chen S."/>
            <person name="Yu Y."/>
            <person name="Wang X."/>
            <person name="Wang S."/>
            <person name="Zhang T."/>
            <person name="Zhou Y."/>
            <person name="He R."/>
            <person name="Meng N."/>
            <person name="Wang Y."/>
            <person name="Liu W."/>
            <person name="Liu Z."/>
            <person name="Liu J."/>
            <person name="Guo Q."/>
            <person name="Huang H."/>
            <person name="Sederoff R.R."/>
            <person name="Wang G."/>
            <person name="Qu G."/>
            <person name="Chen S."/>
        </authorList>
    </citation>
    <scope>NUCLEOTIDE SEQUENCE</scope>
    <source>
        <strain evidence="1">SC-2020</strain>
    </source>
</reference>
<dbReference type="EMBL" id="JAQIZT010000014">
    <property type="protein sequence ID" value="KAJ6972994.1"/>
    <property type="molecule type" value="Genomic_DNA"/>
</dbReference>
<keyword evidence="2" id="KW-1185">Reference proteome</keyword>
<organism evidence="1 2">
    <name type="scientific">Populus alba x Populus x berolinensis</name>
    <dbReference type="NCBI Taxonomy" id="444605"/>
    <lineage>
        <taxon>Eukaryota</taxon>
        <taxon>Viridiplantae</taxon>
        <taxon>Streptophyta</taxon>
        <taxon>Embryophyta</taxon>
        <taxon>Tracheophyta</taxon>
        <taxon>Spermatophyta</taxon>
        <taxon>Magnoliopsida</taxon>
        <taxon>eudicotyledons</taxon>
        <taxon>Gunneridae</taxon>
        <taxon>Pentapetalae</taxon>
        <taxon>rosids</taxon>
        <taxon>fabids</taxon>
        <taxon>Malpighiales</taxon>
        <taxon>Salicaceae</taxon>
        <taxon>Saliceae</taxon>
        <taxon>Populus</taxon>
    </lineage>
</organism>
<name>A0AAD6LTG2_9ROSI</name>
<dbReference type="Proteomes" id="UP001164929">
    <property type="component" value="Chromosome 14"/>
</dbReference>
<dbReference type="AlphaFoldDB" id="A0AAD6LTG2"/>
<accession>A0AAD6LTG2</accession>
<comment type="caution">
    <text evidence="1">The sequence shown here is derived from an EMBL/GenBank/DDBJ whole genome shotgun (WGS) entry which is preliminary data.</text>
</comment>
<sequence>MEVTDRFSRPQLRTEVKRTTRHLLQSNKSLQVEISMPPGILIRYCSGWHHRDAMDMAEEAEKENMKAACDWDVPSPSFSKNSADASEGAADDPMICMSVLEQGIYWRRVSPSILYT</sequence>
<evidence type="ECO:0000313" key="1">
    <source>
        <dbReference type="EMBL" id="KAJ6972994.1"/>
    </source>
</evidence>
<protein>
    <submittedName>
        <fullName evidence="1">Uncharacterized protein</fullName>
    </submittedName>
</protein>
<proteinExistence type="predicted"/>
<evidence type="ECO:0000313" key="2">
    <source>
        <dbReference type="Proteomes" id="UP001164929"/>
    </source>
</evidence>
<gene>
    <name evidence="1" type="ORF">NC653_033354</name>
</gene>